<name>A0A379G909_9BACT</name>
<dbReference type="Proteomes" id="UP000254235">
    <property type="component" value="Unassembled WGS sequence"/>
</dbReference>
<evidence type="ECO:0000313" key="2">
    <source>
        <dbReference type="Proteomes" id="UP000254235"/>
    </source>
</evidence>
<dbReference type="Gene3D" id="3.40.50.300">
    <property type="entry name" value="P-loop containing nucleotide triphosphate hydrolases"/>
    <property type="match status" value="1"/>
</dbReference>
<protein>
    <recommendedName>
        <fullName evidence="3">DNA replication protein</fullName>
    </recommendedName>
</protein>
<evidence type="ECO:0000313" key="1">
    <source>
        <dbReference type="EMBL" id="SUC37508.1"/>
    </source>
</evidence>
<dbReference type="EMBL" id="UGTP01000002">
    <property type="protein sequence ID" value="SUC37508.1"/>
    <property type="molecule type" value="Genomic_DNA"/>
</dbReference>
<dbReference type="SUPFAM" id="SSF52540">
    <property type="entry name" value="P-loop containing nucleoside triphosphate hydrolases"/>
    <property type="match status" value="1"/>
</dbReference>
<organism evidence="1 2">
    <name type="scientific">Prevotella pallens</name>
    <dbReference type="NCBI Taxonomy" id="60133"/>
    <lineage>
        <taxon>Bacteria</taxon>
        <taxon>Pseudomonadati</taxon>
        <taxon>Bacteroidota</taxon>
        <taxon>Bacteroidia</taxon>
        <taxon>Bacteroidales</taxon>
        <taxon>Prevotellaceae</taxon>
        <taxon>Prevotella</taxon>
    </lineage>
</organism>
<gene>
    <name evidence="1" type="ORF">NCTC13043_01997</name>
</gene>
<sequence>MEPQRLNEIWRHIQNDYRSSRVHFEDLSNEAVFNQHASLLITIANSIVLEPQRRKFVIDERNKELLRFLLYYFNDCQLAEQVFPNKRYKLHKNLLIHGNVGTGKTLIMQIFAEYLRYTNNPKAFQNLSVTQMVNYYTIHNNLDRYTYNEESNKGFKAEPVNICLNDIGVESKTYFGMDTKLLTNEFLHARNEIWVQYGKYGHLTTNLTIEQLKSEFHDGFGRLIDRFKTYNVIEMAGSSRR</sequence>
<dbReference type="AlphaFoldDB" id="A0A379G909"/>
<proteinExistence type="predicted"/>
<dbReference type="InterPro" id="IPR027417">
    <property type="entry name" value="P-loop_NTPase"/>
</dbReference>
<reference evidence="1 2" key="1">
    <citation type="submission" date="2018-06" db="EMBL/GenBank/DDBJ databases">
        <authorList>
            <consortium name="Pathogen Informatics"/>
            <person name="Doyle S."/>
        </authorList>
    </citation>
    <scope>NUCLEOTIDE SEQUENCE [LARGE SCALE GENOMIC DNA]</scope>
    <source>
        <strain evidence="1 2">NCTC13043</strain>
    </source>
</reference>
<accession>A0A379G909</accession>
<evidence type="ECO:0008006" key="3">
    <source>
        <dbReference type="Google" id="ProtNLM"/>
    </source>
</evidence>